<proteinExistence type="predicted"/>
<gene>
    <name evidence="1" type="ORF">XNOV1_A009353</name>
</gene>
<organism evidence="1 2">
    <name type="scientific">Xyrichtys novacula</name>
    <name type="common">Pearly razorfish</name>
    <name type="synonym">Hemipteronotus novacula</name>
    <dbReference type="NCBI Taxonomy" id="13765"/>
    <lineage>
        <taxon>Eukaryota</taxon>
        <taxon>Metazoa</taxon>
        <taxon>Chordata</taxon>
        <taxon>Craniata</taxon>
        <taxon>Vertebrata</taxon>
        <taxon>Euteleostomi</taxon>
        <taxon>Actinopterygii</taxon>
        <taxon>Neopterygii</taxon>
        <taxon>Teleostei</taxon>
        <taxon>Neoteleostei</taxon>
        <taxon>Acanthomorphata</taxon>
        <taxon>Eupercaria</taxon>
        <taxon>Labriformes</taxon>
        <taxon>Labridae</taxon>
        <taxon>Xyrichtys</taxon>
    </lineage>
</organism>
<name>A0AAV1EKR2_XYRNO</name>
<dbReference type="Proteomes" id="UP001178508">
    <property type="component" value="Chromosome 1"/>
</dbReference>
<accession>A0AAV1EKR2</accession>
<evidence type="ECO:0000313" key="2">
    <source>
        <dbReference type="Proteomes" id="UP001178508"/>
    </source>
</evidence>
<reference evidence="1" key="1">
    <citation type="submission" date="2023-08" db="EMBL/GenBank/DDBJ databases">
        <authorList>
            <person name="Alioto T."/>
            <person name="Alioto T."/>
            <person name="Gomez Garrido J."/>
        </authorList>
    </citation>
    <scope>NUCLEOTIDE SEQUENCE</scope>
</reference>
<keyword evidence="2" id="KW-1185">Reference proteome</keyword>
<protein>
    <submittedName>
        <fullName evidence="1">SKI family transcriptional corepressor 1, partial</fullName>
    </submittedName>
</protein>
<sequence length="66" mass="7389">MAVLALTYTDNMSAMRMWTLHDLIWRASVRDIDRALFGDASSFLPARDPHIPKFPASIASPLCIGR</sequence>
<evidence type="ECO:0000313" key="1">
    <source>
        <dbReference type="EMBL" id="CAJ1049335.1"/>
    </source>
</evidence>
<dbReference type="AlphaFoldDB" id="A0AAV1EKR2"/>
<dbReference type="EMBL" id="OY660864">
    <property type="protein sequence ID" value="CAJ1049335.1"/>
    <property type="molecule type" value="Genomic_DNA"/>
</dbReference>